<name>A0A1G2GAU1_9BACT</name>
<dbReference type="AlphaFoldDB" id="A0A1G2GAU1"/>
<feature type="transmembrane region" description="Helical" evidence="1">
    <location>
        <begin position="7"/>
        <end position="28"/>
    </location>
</feature>
<evidence type="ECO:0000256" key="1">
    <source>
        <dbReference type="SAM" id="Phobius"/>
    </source>
</evidence>
<proteinExistence type="predicted"/>
<dbReference type="STRING" id="1802117.A3J54_01390"/>
<keyword evidence="1" id="KW-0472">Membrane</keyword>
<evidence type="ECO:0000313" key="2">
    <source>
        <dbReference type="EMBL" id="OGZ47242.1"/>
    </source>
</evidence>
<evidence type="ECO:0000313" key="3">
    <source>
        <dbReference type="Proteomes" id="UP000176576"/>
    </source>
</evidence>
<gene>
    <name evidence="2" type="ORF">A3J54_01390</name>
</gene>
<protein>
    <submittedName>
        <fullName evidence="2">Uncharacterized protein</fullName>
    </submittedName>
</protein>
<feature type="transmembrane region" description="Helical" evidence="1">
    <location>
        <begin position="34"/>
        <end position="53"/>
    </location>
</feature>
<keyword evidence="1" id="KW-0812">Transmembrane</keyword>
<dbReference type="Proteomes" id="UP000176576">
    <property type="component" value="Unassembled WGS sequence"/>
</dbReference>
<keyword evidence="1" id="KW-1133">Transmembrane helix</keyword>
<sequence>MFYTIIVLWVMAIVNLLTAGIMFFYTNLSSSHCVRWWVVARLLLPSFFLIRWATKKQVKMW</sequence>
<comment type="caution">
    <text evidence="2">The sequence shown here is derived from an EMBL/GenBank/DDBJ whole genome shotgun (WGS) entry which is preliminary data.</text>
</comment>
<accession>A0A1G2GAU1</accession>
<dbReference type="EMBL" id="MHNN01000003">
    <property type="protein sequence ID" value="OGZ47242.1"/>
    <property type="molecule type" value="Genomic_DNA"/>
</dbReference>
<organism evidence="2 3">
    <name type="scientific">Candidatus Ryanbacteria bacterium RIFCSPHIGHO2_02_FULL_45_13b</name>
    <dbReference type="NCBI Taxonomy" id="1802117"/>
    <lineage>
        <taxon>Bacteria</taxon>
        <taxon>Candidatus Ryaniibacteriota</taxon>
    </lineage>
</organism>
<reference evidence="2 3" key="1">
    <citation type="journal article" date="2016" name="Nat. Commun.">
        <title>Thousands of microbial genomes shed light on interconnected biogeochemical processes in an aquifer system.</title>
        <authorList>
            <person name="Anantharaman K."/>
            <person name="Brown C.T."/>
            <person name="Hug L.A."/>
            <person name="Sharon I."/>
            <person name="Castelle C.J."/>
            <person name="Probst A.J."/>
            <person name="Thomas B.C."/>
            <person name="Singh A."/>
            <person name="Wilkins M.J."/>
            <person name="Karaoz U."/>
            <person name="Brodie E.L."/>
            <person name="Williams K.H."/>
            <person name="Hubbard S.S."/>
            <person name="Banfield J.F."/>
        </authorList>
    </citation>
    <scope>NUCLEOTIDE SEQUENCE [LARGE SCALE GENOMIC DNA]</scope>
</reference>